<organism evidence="1 2">
    <name type="scientific">Brachionus plicatilis</name>
    <name type="common">Marine rotifer</name>
    <name type="synonym">Brachionus muelleri</name>
    <dbReference type="NCBI Taxonomy" id="10195"/>
    <lineage>
        <taxon>Eukaryota</taxon>
        <taxon>Metazoa</taxon>
        <taxon>Spiralia</taxon>
        <taxon>Gnathifera</taxon>
        <taxon>Rotifera</taxon>
        <taxon>Eurotatoria</taxon>
        <taxon>Monogononta</taxon>
        <taxon>Pseudotrocha</taxon>
        <taxon>Ploima</taxon>
        <taxon>Brachionidae</taxon>
        <taxon>Brachionus</taxon>
    </lineage>
</organism>
<gene>
    <name evidence="1" type="ORF">BpHYR1_031256</name>
</gene>
<sequence>MNKFRSKKGSNLIPTLTLNNQDFKTDEEKGELIGKILSSTFRLNSDLNNSQPIFNEPISLNEMIMSFKLRIVRHILYD</sequence>
<evidence type="ECO:0000313" key="2">
    <source>
        <dbReference type="Proteomes" id="UP000276133"/>
    </source>
</evidence>
<accession>A0A3M7S0B6</accession>
<evidence type="ECO:0000313" key="1">
    <source>
        <dbReference type="EMBL" id="RNA29055.1"/>
    </source>
</evidence>
<proteinExistence type="predicted"/>
<protein>
    <submittedName>
        <fullName evidence="1">Uncharacterized protein</fullName>
    </submittedName>
</protein>
<reference evidence="1 2" key="1">
    <citation type="journal article" date="2018" name="Sci. Rep.">
        <title>Genomic signatures of local adaptation to the degree of environmental predictability in rotifers.</title>
        <authorList>
            <person name="Franch-Gras L."/>
            <person name="Hahn C."/>
            <person name="Garcia-Roger E.M."/>
            <person name="Carmona M.J."/>
            <person name="Serra M."/>
            <person name="Gomez A."/>
        </authorList>
    </citation>
    <scope>NUCLEOTIDE SEQUENCE [LARGE SCALE GENOMIC DNA]</scope>
    <source>
        <strain evidence="1">HYR1</strain>
    </source>
</reference>
<keyword evidence="2" id="KW-1185">Reference proteome</keyword>
<dbReference type="EMBL" id="REGN01002291">
    <property type="protein sequence ID" value="RNA29055.1"/>
    <property type="molecule type" value="Genomic_DNA"/>
</dbReference>
<dbReference type="AlphaFoldDB" id="A0A3M7S0B6"/>
<dbReference type="Proteomes" id="UP000276133">
    <property type="component" value="Unassembled WGS sequence"/>
</dbReference>
<name>A0A3M7S0B6_BRAPC</name>
<comment type="caution">
    <text evidence="1">The sequence shown here is derived from an EMBL/GenBank/DDBJ whole genome shotgun (WGS) entry which is preliminary data.</text>
</comment>